<dbReference type="InterPro" id="IPR001763">
    <property type="entry name" value="Rhodanese-like_dom"/>
</dbReference>
<reference evidence="3 4" key="1">
    <citation type="journal article" date="2011" name="J. Bacteriol.">
        <title>Genome sequence of the mercury-methylating and pleomorphic Desulfovibrio africanus Strain Walvis Bay.</title>
        <authorList>
            <person name="Brown S.D."/>
            <person name="Wall J.D."/>
            <person name="Kucken A.M."/>
            <person name="Gilmour C.C."/>
            <person name="Podar M."/>
            <person name="Brandt C.C."/>
            <person name="Teshima H."/>
            <person name="Detter J.C."/>
            <person name="Han C.S."/>
            <person name="Land M.L."/>
            <person name="Lucas S."/>
            <person name="Han J."/>
            <person name="Pennacchio L."/>
            <person name="Nolan M."/>
            <person name="Pitluck S."/>
            <person name="Woyke T."/>
            <person name="Goodwin L."/>
            <person name="Palumbo A.V."/>
            <person name="Elias D.A."/>
        </authorList>
    </citation>
    <scope>NUCLEOTIDE SEQUENCE [LARGE SCALE GENOMIC DNA]</scope>
    <source>
        <strain evidence="3 4">Walvis Bay</strain>
    </source>
</reference>
<dbReference type="SMART" id="SM00450">
    <property type="entry name" value="RHOD"/>
    <property type="match status" value="3"/>
</dbReference>
<dbReference type="SUPFAM" id="SSF52821">
    <property type="entry name" value="Rhodanese/Cell cycle control phosphatase"/>
    <property type="match status" value="3"/>
</dbReference>
<dbReference type="RefSeq" id="WP_014259609.1">
    <property type="nucleotide sequence ID" value="NC_016629.1"/>
</dbReference>
<accession>F3Z0C1</accession>
<dbReference type="PROSITE" id="PS51257">
    <property type="entry name" value="PROKAR_LIPOPROTEIN"/>
    <property type="match status" value="1"/>
</dbReference>
<feature type="signal peptide" evidence="1">
    <location>
        <begin position="1"/>
        <end position="26"/>
    </location>
</feature>
<dbReference type="KEGG" id="daf:Desaf_1486"/>
<evidence type="ECO:0000256" key="1">
    <source>
        <dbReference type="SAM" id="SignalP"/>
    </source>
</evidence>
<dbReference type="EMBL" id="CP003221">
    <property type="protein sequence ID" value="EGJ49823.1"/>
    <property type="molecule type" value="Genomic_DNA"/>
</dbReference>
<dbReference type="STRING" id="690850.Desaf_1486"/>
<dbReference type="eggNOG" id="COG0607">
    <property type="taxonomic scope" value="Bacteria"/>
</dbReference>
<feature type="domain" description="Rhodanese" evidence="2">
    <location>
        <begin position="182"/>
        <end position="275"/>
    </location>
</feature>
<dbReference type="PROSITE" id="PS50206">
    <property type="entry name" value="RHODANESE_3"/>
    <property type="match status" value="3"/>
</dbReference>
<feature type="domain" description="Rhodanese" evidence="2">
    <location>
        <begin position="78"/>
        <end position="171"/>
    </location>
</feature>
<dbReference type="Pfam" id="PF00581">
    <property type="entry name" value="Rhodanese"/>
    <property type="match status" value="3"/>
</dbReference>
<organism evidence="3 4">
    <name type="scientific">Desulfocurvibacter africanus subsp. africanus str. Walvis Bay</name>
    <dbReference type="NCBI Taxonomy" id="690850"/>
    <lineage>
        <taxon>Bacteria</taxon>
        <taxon>Pseudomonadati</taxon>
        <taxon>Thermodesulfobacteriota</taxon>
        <taxon>Desulfovibrionia</taxon>
        <taxon>Desulfovibrionales</taxon>
        <taxon>Desulfovibrionaceae</taxon>
        <taxon>Desulfocurvibacter</taxon>
    </lineage>
</organism>
<evidence type="ECO:0000313" key="3">
    <source>
        <dbReference type="EMBL" id="EGJ49823.1"/>
    </source>
</evidence>
<dbReference type="PANTHER" id="PTHR43031:SF1">
    <property type="entry name" value="PYRIDINE NUCLEOTIDE-DISULPHIDE OXIDOREDUCTASE"/>
    <property type="match status" value="1"/>
</dbReference>
<feature type="chain" id="PRO_5003304654" evidence="1">
    <location>
        <begin position="27"/>
        <end position="393"/>
    </location>
</feature>
<dbReference type="InterPro" id="IPR036873">
    <property type="entry name" value="Rhodanese-like_dom_sf"/>
</dbReference>
<keyword evidence="1" id="KW-0732">Signal</keyword>
<dbReference type="PANTHER" id="PTHR43031">
    <property type="entry name" value="FAD-DEPENDENT OXIDOREDUCTASE"/>
    <property type="match status" value="1"/>
</dbReference>
<dbReference type="AlphaFoldDB" id="F3Z0C1"/>
<dbReference type="Proteomes" id="UP000007844">
    <property type="component" value="Chromosome"/>
</dbReference>
<dbReference type="InterPro" id="IPR050229">
    <property type="entry name" value="GlpE_sulfurtransferase"/>
</dbReference>
<proteinExistence type="predicted"/>
<name>F3Z0C1_DESAF</name>
<dbReference type="Gene3D" id="3.40.250.10">
    <property type="entry name" value="Rhodanese-like domain"/>
    <property type="match status" value="3"/>
</dbReference>
<protein>
    <submittedName>
        <fullName evidence="3">Rhodanese-like protein</fullName>
    </submittedName>
</protein>
<dbReference type="HOGENOM" id="CLU_047687_0_0_7"/>
<dbReference type="CDD" id="cd00158">
    <property type="entry name" value="RHOD"/>
    <property type="match status" value="3"/>
</dbReference>
<gene>
    <name evidence="3" type="ORF">Desaf_1486</name>
</gene>
<feature type="domain" description="Rhodanese" evidence="2">
    <location>
        <begin position="300"/>
        <end position="389"/>
    </location>
</feature>
<keyword evidence="4" id="KW-1185">Reference proteome</keyword>
<evidence type="ECO:0000313" key="4">
    <source>
        <dbReference type="Proteomes" id="UP000007844"/>
    </source>
</evidence>
<dbReference type="eggNOG" id="COG2897">
    <property type="taxonomic scope" value="Bacteria"/>
</dbReference>
<sequence precursor="true">MNTMRKQMTLLAVLAALLGLVATGCAAKSEAGTPAQAAASTSADGTAGELSPPSQTPAWYYKDLVDSAFVEQYVKMPRPENVLIIDSRPYKTKHALGYIPTSVSIPDSEFDKRTAELPKNKDALLIFYCEGYACKLSHNSAKKAAALGYTNVKVYAGGYPVWKTEGRYTAIGTPVVEEMMASGKPYLLVDARPFKTKFQQGSIPTAISLPDSDFEARRGQLPADKSIPLVFFCEGFTCKLSNESARKAEKLGYMNIMVYEAGYPAWVEAHGTGSAPMIAASDAGEGTIAVAQFEQTLKDNPGSIVIVDVRDADEFKAGHFKNARNIPVAELEKQLKTMPKDKPVVFVCSTGARSGEAYWMARDVRPDMDKVYFLDATVTYAKDGAYSIKAPKK</sequence>
<evidence type="ECO:0000259" key="2">
    <source>
        <dbReference type="PROSITE" id="PS50206"/>
    </source>
</evidence>